<feature type="domain" description="Yeast cell wall synthesis Kre9/Knh1-like N-terminal" evidence="4">
    <location>
        <begin position="27"/>
        <end position="121"/>
    </location>
</feature>
<organism evidence="5 6">
    <name type="scientific">Boletus edulis BED1</name>
    <dbReference type="NCBI Taxonomy" id="1328754"/>
    <lineage>
        <taxon>Eukaryota</taxon>
        <taxon>Fungi</taxon>
        <taxon>Dikarya</taxon>
        <taxon>Basidiomycota</taxon>
        <taxon>Agaricomycotina</taxon>
        <taxon>Agaricomycetes</taxon>
        <taxon>Agaricomycetidae</taxon>
        <taxon>Boletales</taxon>
        <taxon>Boletineae</taxon>
        <taxon>Boletaceae</taxon>
        <taxon>Boletoideae</taxon>
        <taxon>Boletus</taxon>
    </lineage>
</organism>
<dbReference type="InterPro" id="IPR018466">
    <property type="entry name" value="Kre9/Knh1-like_N"/>
</dbReference>
<dbReference type="Pfam" id="PF10342">
    <property type="entry name" value="Kre9_KNH"/>
    <property type="match status" value="1"/>
</dbReference>
<feature type="compositionally biased region" description="Polar residues" evidence="2">
    <location>
        <begin position="173"/>
        <end position="186"/>
    </location>
</feature>
<reference evidence="5" key="1">
    <citation type="submission" date="2019-10" db="EMBL/GenBank/DDBJ databases">
        <authorList>
            <consortium name="DOE Joint Genome Institute"/>
            <person name="Kuo A."/>
            <person name="Miyauchi S."/>
            <person name="Kiss E."/>
            <person name="Drula E."/>
            <person name="Kohler A."/>
            <person name="Sanchez-Garcia M."/>
            <person name="Andreopoulos B."/>
            <person name="Barry K.W."/>
            <person name="Bonito G."/>
            <person name="Buee M."/>
            <person name="Carver A."/>
            <person name="Chen C."/>
            <person name="Cichocki N."/>
            <person name="Clum A."/>
            <person name="Culley D."/>
            <person name="Crous P.W."/>
            <person name="Fauchery L."/>
            <person name="Girlanda M."/>
            <person name="Hayes R."/>
            <person name="Keri Z."/>
            <person name="LaButti K."/>
            <person name="Lipzen A."/>
            <person name="Lombard V."/>
            <person name="Magnuson J."/>
            <person name="Maillard F."/>
            <person name="Morin E."/>
            <person name="Murat C."/>
            <person name="Nolan M."/>
            <person name="Ohm R."/>
            <person name="Pangilinan J."/>
            <person name="Pereira M."/>
            <person name="Perotto S."/>
            <person name="Peter M."/>
            <person name="Riley R."/>
            <person name="Sitrit Y."/>
            <person name="Stielow B."/>
            <person name="Szollosi G."/>
            <person name="Zifcakova L."/>
            <person name="Stursova M."/>
            <person name="Spatafora J.W."/>
            <person name="Tedersoo L."/>
            <person name="Vaario L.-M."/>
            <person name="Yamada A."/>
            <person name="Yan M."/>
            <person name="Wang P."/>
            <person name="Xu J."/>
            <person name="Bruns T."/>
            <person name="Baldrian P."/>
            <person name="Vilgalys R."/>
            <person name="Henrissat B."/>
            <person name="Grigoriev I.V."/>
            <person name="Hibbett D."/>
            <person name="Nagy L.G."/>
            <person name="Martin F.M."/>
        </authorList>
    </citation>
    <scope>NUCLEOTIDE SEQUENCE</scope>
    <source>
        <strain evidence="5">BED1</strain>
    </source>
</reference>
<comment type="caution">
    <text evidence="5">The sequence shown here is derived from an EMBL/GenBank/DDBJ whole genome shotgun (WGS) entry which is preliminary data.</text>
</comment>
<evidence type="ECO:0000313" key="5">
    <source>
        <dbReference type="EMBL" id="KAF8448768.1"/>
    </source>
</evidence>
<keyword evidence="1 3" id="KW-0732">Signal</keyword>
<evidence type="ECO:0000256" key="1">
    <source>
        <dbReference type="ARBA" id="ARBA00022729"/>
    </source>
</evidence>
<dbReference type="PANTHER" id="PTHR40633">
    <property type="entry name" value="MATRIX PROTEIN, PUTATIVE (AFU_ORTHOLOGUE AFUA_8G05410)-RELATED"/>
    <property type="match status" value="1"/>
</dbReference>
<evidence type="ECO:0000256" key="3">
    <source>
        <dbReference type="SAM" id="SignalP"/>
    </source>
</evidence>
<name>A0AAD4GK25_BOLED</name>
<keyword evidence="6" id="KW-1185">Reference proteome</keyword>
<evidence type="ECO:0000259" key="4">
    <source>
        <dbReference type="Pfam" id="PF10342"/>
    </source>
</evidence>
<feature type="region of interest" description="Disordered" evidence="2">
    <location>
        <begin position="129"/>
        <end position="186"/>
    </location>
</feature>
<feature type="signal peptide" evidence="3">
    <location>
        <begin position="1"/>
        <end position="21"/>
    </location>
</feature>
<feature type="compositionally biased region" description="Low complexity" evidence="2">
    <location>
        <begin position="146"/>
        <end position="168"/>
    </location>
</feature>
<proteinExistence type="predicted"/>
<dbReference type="AlphaFoldDB" id="A0AAD4GK25"/>
<dbReference type="EMBL" id="WHUW01000003">
    <property type="protein sequence ID" value="KAF8448768.1"/>
    <property type="molecule type" value="Genomic_DNA"/>
</dbReference>
<feature type="chain" id="PRO_5042268160" description="Yeast cell wall synthesis Kre9/Knh1-like N-terminal domain-containing protein" evidence="3">
    <location>
        <begin position="22"/>
        <end position="244"/>
    </location>
</feature>
<dbReference type="PANTHER" id="PTHR40633:SF1">
    <property type="entry name" value="GPI ANCHORED SERINE-THREONINE RICH PROTEIN (AFU_ORTHOLOGUE AFUA_1G03630)"/>
    <property type="match status" value="1"/>
</dbReference>
<evidence type="ECO:0000256" key="2">
    <source>
        <dbReference type="SAM" id="MobiDB-lite"/>
    </source>
</evidence>
<accession>A0AAD4GK25</accession>
<dbReference type="Proteomes" id="UP001194468">
    <property type="component" value="Unassembled WGS sequence"/>
</dbReference>
<gene>
    <name evidence="5" type="ORF">L210DRAFT_3756645</name>
</gene>
<evidence type="ECO:0000313" key="6">
    <source>
        <dbReference type="Proteomes" id="UP001194468"/>
    </source>
</evidence>
<protein>
    <recommendedName>
        <fullName evidence="4">Yeast cell wall synthesis Kre9/Knh1-like N-terminal domain-containing protein</fullName>
    </recommendedName>
</protein>
<dbReference type="InterPro" id="IPR052982">
    <property type="entry name" value="SRP1/TIP1-like"/>
</dbReference>
<sequence length="244" mass="25031">MFAAFTPVLTFLAAAAIYVRADPNPNNPGPGDVFIQGQACPVGWDVDTTGLWKTMNIDLMTGDNFNMVLLTSVASGIDGTNPMKNTYSFTCPQVTPHSPIYFYQFSSPSTSNRTWTGRFTITDSAKNIVAPSQPTQPDGEKIPWGTGSLAEGSSSAAPSASTQASLAPGPVTASVTSASNPGSPSFTSPSIVTSIVQITGASATPSTVSTTEASGGASLFSVPNIVFHTGVALGLAAFGFAAMF</sequence>
<reference evidence="5" key="2">
    <citation type="journal article" date="2020" name="Nat. Commun.">
        <title>Large-scale genome sequencing of mycorrhizal fungi provides insights into the early evolution of symbiotic traits.</title>
        <authorList>
            <person name="Miyauchi S."/>
            <person name="Kiss E."/>
            <person name="Kuo A."/>
            <person name="Drula E."/>
            <person name="Kohler A."/>
            <person name="Sanchez-Garcia M."/>
            <person name="Morin E."/>
            <person name="Andreopoulos B."/>
            <person name="Barry K.W."/>
            <person name="Bonito G."/>
            <person name="Buee M."/>
            <person name="Carver A."/>
            <person name="Chen C."/>
            <person name="Cichocki N."/>
            <person name="Clum A."/>
            <person name="Culley D."/>
            <person name="Crous P.W."/>
            <person name="Fauchery L."/>
            <person name="Girlanda M."/>
            <person name="Hayes R.D."/>
            <person name="Keri Z."/>
            <person name="LaButti K."/>
            <person name="Lipzen A."/>
            <person name="Lombard V."/>
            <person name="Magnuson J."/>
            <person name="Maillard F."/>
            <person name="Murat C."/>
            <person name="Nolan M."/>
            <person name="Ohm R.A."/>
            <person name="Pangilinan J."/>
            <person name="Pereira M.F."/>
            <person name="Perotto S."/>
            <person name="Peter M."/>
            <person name="Pfister S."/>
            <person name="Riley R."/>
            <person name="Sitrit Y."/>
            <person name="Stielow J.B."/>
            <person name="Szollosi G."/>
            <person name="Zifcakova L."/>
            <person name="Stursova M."/>
            <person name="Spatafora J.W."/>
            <person name="Tedersoo L."/>
            <person name="Vaario L.M."/>
            <person name="Yamada A."/>
            <person name="Yan M."/>
            <person name="Wang P."/>
            <person name="Xu J."/>
            <person name="Bruns T."/>
            <person name="Baldrian P."/>
            <person name="Vilgalys R."/>
            <person name="Dunand C."/>
            <person name="Henrissat B."/>
            <person name="Grigoriev I.V."/>
            <person name="Hibbett D."/>
            <person name="Nagy L.G."/>
            <person name="Martin F.M."/>
        </authorList>
    </citation>
    <scope>NUCLEOTIDE SEQUENCE</scope>
    <source>
        <strain evidence="5">BED1</strain>
    </source>
</reference>